<evidence type="ECO:0000256" key="3">
    <source>
        <dbReference type="ARBA" id="ARBA00022692"/>
    </source>
</evidence>
<evidence type="ECO:0000313" key="11">
    <source>
        <dbReference type="EMBL" id="KAF8900726.1"/>
    </source>
</evidence>
<reference evidence="11" key="1">
    <citation type="submission" date="2020-11" db="EMBL/GenBank/DDBJ databases">
        <authorList>
            <consortium name="DOE Joint Genome Institute"/>
            <person name="Ahrendt S."/>
            <person name="Riley R."/>
            <person name="Andreopoulos W."/>
            <person name="LaButti K."/>
            <person name="Pangilinan J."/>
            <person name="Ruiz-duenas F.J."/>
            <person name="Barrasa J.M."/>
            <person name="Sanchez-Garcia M."/>
            <person name="Camarero S."/>
            <person name="Miyauchi S."/>
            <person name="Serrano A."/>
            <person name="Linde D."/>
            <person name="Babiker R."/>
            <person name="Drula E."/>
            <person name="Ayuso-Fernandez I."/>
            <person name="Pacheco R."/>
            <person name="Padilla G."/>
            <person name="Ferreira P."/>
            <person name="Barriuso J."/>
            <person name="Kellner H."/>
            <person name="Castanera R."/>
            <person name="Alfaro M."/>
            <person name="Ramirez L."/>
            <person name="Pisabarro A.G."/>
            <person name="Kuo A."/>
            <person name="Tritt A."/>
            <person name="Lipzen A."/>
            <person name="He G."/>
            <person name="Yan M."/>
            <person name="Ng V."/>
            <person name="Cullen D."/>
            <person name="Martin F."/>
            <person name="Rosso M.-N."/>
            <person name="Henrissat B."/>
            <person name="Hibbett D."/>
            <person name="Martinez A.T."/>
            <person name="Grigoriev I.V."/>
        </authorList>
    </citation>
    <scope>NUCLEOTIDE SEQUENCE</scope>
    <source>
        <strain evidence="11">AH 44721</strain>
    </source>
</reference>
<evidence type="ECO:0000256" key="5">
    <source>
        <dbReference type="ARBA" id="ARBA00022989"/>
    </source>
</evidence>
<keyword evidence="12" id="KW-1185">Reference proteome</keyword>
<accession>A0A9P5TMA0</accession>
<evidence type="ECO:0000256" key="2">
    <source>
        <dbReference type="ARBA" id="ARBA00022448"/>
    </source>
</evidence>
<proteinExistence type="predicted"/>
<dbReference type="SUPFAM" id="SSF58038">
    <property type="entry name" value="SNARE fusion complex"/>
    <property type="match status" value="1"/>
</dbReference>
<dbReference type="CDD" id="cd15853">
    <property type="entry name" value="SNARE_Bet1"/>
    <property type="match status" value="1"/>
</dbReference>
<evidence type="ECO:0000256" key="4">
    <source>
        <dbReference type="ARBA" id="ARBA00022927"/>
    </source>
</evidence>
<dbReference type="Gene3D" id="1.20.5.110">
    <property type="match status" value="1"/>
</dbReference>
<dbReference type="PANTHER" id="PTHR12791">
    <property type="entry name" value="GOLGI SNARE BET1-RELATED"/>
    <property type="match status" value="1"/>
</dbReference>
<protein>
    <submittedName>
        <fullName evidence="11">Bet1-like protein</fullName>
    </submittedName>
</protein>
<evidence type="ECO:0000256" key="6">
    <source>
        <dbReference type="ARBA" id="ARBA00023034"/>
    </source>
</evidence>
<evidence type="ECO:0000256" key="8">
    <source>
        <dbReference type="ARBA" id="ARBA00046280"/>
    </source>
</evidence>
<sequence length="118" mass="13544">MEEQEQAARFKIRCLQYVYEAQNDQRLDELHSKIRTLRGITTDIHQDVEAQNLMLDETGDRFSAFGNSLLQTSRRAGQAFGIGTGSLKPWRIAMLIVAVFLTFWIVSKVLRWWGSPAV</sequence>
<dbReference type="EMBL" id="JADNYJ010000046">
    <property type="protein sequence ID" value="KAF8900726.1"/>
    <property type="molecule type" value="Genomic_DNA"/>
</dbReference>
<keyword evidence="7 9" id="KW-0472">Membrane</keyword>
<name>A0A9P5TMA0_GYMJU</name>
<dbReference type="PROSITE" id="PS50192">
    <property type="entry name" value="T_SNARE"/>
    <property type="match status" value="1"/>
</dbReference>
<dbReference type="GO" id="GO:0000139">
    <property type="term" value="C:Golgi membrane"/>
    <property type="evidence" value="ECO:0007669"/>
    <property type="project" value="UniProtKB-SubCell"/>
</dbReference>
<dbReference type="InterPro" id="IPR039899">
    <property type="entry name" value="BET1_SNARE"/>
</dbReference>
<dbReference type="GO" id="GO:0015031">
    <property type="term" value="P:protein transport"/>
    <property type="evidence" value="ECO:0007669"/>
    <property type="project" value="UniProtKB-KW"/>
</dbReference>
<organism evidence="11 12">
    <name type="scientific">Gymnopilus junonius</name>
    <name type="common">Spectacular rustgill mushroom</name>
    <name type="synonym">Gymnopilus spectabilis subsp. junonius</name>
    <dbReference type="NCBI Taxonomy" id="109634"/>
    <lineage>
        <taxon>Eukaryota</taxon>
        <taxon>Fungi</taxon>
        <taxon>Dikarya</taxon>
        <taxon>Basidiomycota</taxon>
        <taxon>Agaricomycotina</taxon>
        <taxon>Agaricomycetes</taxon>
        <taxon>Agaricomycetidae</taxon>
        <taxon>Agaricales</taxon>
        <taxon>Agaricineae</taxon>
        <taxon>Hymenogastraceae</taxon>
        <taxon>Gymnopilus</taxon>
    </lineage>
</organism>
<dbReference type="OrthoDB" id="3063237at2759"/>
<keyword evidence="6" id="KW-0333">Golgi apparatus</keyword>
<dbReference type="Proteomes" id="UP000724874">
    <property type="component" value="Unassembled WGS sequence"/>
</dbReference>
<evidence type="ECO:0000259" key="10">
    <source>
        <dbReference type="PROSITE" id="PS50192"/>
    </source>
</evidence>
<dbReference type="InterPro" id="IPR000727">
    <property type="entry name" value="T_SNARE_dom"/>
</dbReference>
<keyword evidence="5 9" id="KW-1133">Transmembrane helix</keyword>
<evidence type="ECO:0000256" key="9">
    <source>
        <dbReference type="SAM" id="Phobius"/>
    </source>
</evidence>
<feature type="domain" description="T-SNARE coiled-coil homology" evidence="10">
    <location>
        <begin position="17"/>
        <end position="79"/>
    </location>
</feature>
<keyword evidence="3 9" id="KW-0812">Transmembrane</keyword>
<evidence type="ECO:0000256" key="1">
    <source>
        <dbReference type="ARBA" id="ARBA00004394"/>
    </source>
</evidence>
<evidence type="ECO:0000256" key="7">
    <source>
        <dbReference type="ARBA" id="ARBA00023136"/>
    </source>
</evidence>
<comment type="caution">
    <text evidence="11">The sequence shown here is derived from an EMBL/GenBank/DDBJ whole genome shotgun (WGS) entry which is preliminary data.</text>
</comment>
<gene>
    <name evidence="11" type="ORF">CPB84DRAFT_1836555</name>
</gene>
<dbReference type="AlphaFoldDB" id="A0A9P5TMA0"/>
<keyword evidence="4" id="KW-0653">Protein transport</keyword>
<comment type="subcellular location">
    <subcellularLocation>
        <location evidence="8">Endomembrane system</location>
        <topology evidence="8">Single-pass type IV membrane protein</topology>
    </subcellularLocation>
    <subcellularLocation>
        <location evidence="1">Golgi apparatus membrane</location>
    </subcellularLocation>
</comment>
<evidence type="ECO:0000313" key="12">
    <source>
        <dbReference type="Proteomes" id="UP000724874"/>
    </source>
</evidence>
<keyword evidence="2" id="KW-0813">Transport</keyword>
<feature type="transmembrane region" description="Helical" evidence="9">
    <location>
        <begin position="92"/>
        <end position="113"/>
    </location>
</feature>